<dbReference type="GO" id="GO:0009134">
    <property type="term" value="P:nucleoside diphosphate catabolic process"/>
    <property type="evidence" value="ECO:0007669"/>
    <property type="project" value="TreeGrafter"/>
</dbReference>
<dbReference type="InterPro" id="IPR031481">
    <property type="entry name" value="Glyco_tran_10_N"/>
</dbReference>
<evidence type="ECO:0000256" key="15">
    <source>
        <dbReference type="ARBA" id="ARBA00022842"/>
    </source>
</evidence>
<evidence type="ECO:0000256" key="1">
    <source>
        <dbReference type="ARBA" id="ARBA00001913"/>
    </source>
</evidence>
<evidence type="ECO:0000256" key="5">
    <source>
        <dbReference type="ARBA" id="ARBA00004922"/>
    </source>
</evidence>
<dbReference type="InterPro" id="IPR038577">
    <property type="entry name" value="GT10-like_C_sf"/>
</dbReference>
<dbReference type="GO" id="GO:0032580">
    <property type="term" value="C:Golgi cisterna membrane"/>
    <property type="evidence" value="ECO:0007669"/>
    <property type="project" value="UniProtKB-SubCell"/>
</dbReference>
<evidence type="ECO:0000256" key="3">
    <source>
        <dbReference type="ARBA" id="ARBA00004141"/>
    </source>
</evidence>
<comment type="pathway">
    <text evidence="5">Protein modification; protein glycosylation.</text>
</comment>
<comment type="cofactor">
    <cofactor evidence="1">
        <name>Ca(2+)</name>
        <dbReference type="ChEBI" id="CHEBI:29108"/>
    </cofactor>
</comment>
<dbReference type="PANTHER" id="PTHR11782">
    <property type="entry name" value="ADENOSINE/GUANOSINE DIPHOSPHATASE"/>
    <property type="match status" value="1"/>
</dbReference>
<keyword evidence="15" id="KW-0460">Magnesium</keyword>
<evidence type="ECO:0000259" key="27">
    <source>
        <dbReference type="Pfam" id="PF00852"/>
    </source>
</evidence>
<dbReference type="Gene3D" id="3.30.420.40">
    <property type="match status" value="1"/>
</dbReference>
<evidence type="ECO:0000256" key="26">
    <source>
        <dbReference type="SAM" id="MobiDB-lite"/>
    </source>
</evidence>
<dbReference type="Pfam" id="PF17039">
    <property type="entry name" value="Glyco_tran_10_N"/>
    <property type="match status" value="1"/>
</dbReference>
<dbReference type="FunFam" id="3.30.420.150:FF:000002">
    <property type="entry name" value="Ectonucleoside triphosphate diphosphohydrolase 1"/>
    <property type="match status" value="1"/>
</dbReference>
<dbReference type="InterPro" id="IPR055270">
    <property type="entry name" value="Glyco_tran_10_C"/>
</dbReference>
<keyword evidence="9 24" id="KW-0808">Transferase</keyword>
<comment type="cofactor">
    <cofactor evidence="2">
        <name>Mg(2+)</name>
        <dbReference type="ChEBI" id="CHEBI:18420"/>
    </cofactor>
</comment>
<keyword evidence="24" id="KW-0333">Golgi apparatus</keyword>
<evidence type="ECO:0000256" key="4">
    <source>
        <dbReference type="ARBA" id="ARBA00004167"/>
    </source>
</evidence>
<evidence type="ECO:0000256" key="10">
    <source>
        <dbReference type="ARBA" id="ARBA00022692"/>
    </source>
</evidence>
<feature type="transmembrane region" description="Helical" evidence="24">
    <location>
        <begin position="470"/>
        <end position="489"/>
    </location>
</feature>
<evidence type="ECO:0000313" key="29">
    <source>
        <dbReference type="EMBL" id="KAB1280049.1"/>
    </source>
</evidence>
<sequence>MARKVLSLLPPLLLAATGLLGLLLLCVPTRDVREPPALKYGVVLDAGSSHTSMFIYKWPADKENDTGIVGQHSSCDVHGGGISSYADNPPGAGQSLVECLDRALQDVPKERHSGTPLYLGATAGMRLLNLTSPEASANVLAAVTQTLTQYPFDFRGARILSGQDEGVFGWVTANYLLENFIKYGWVGRWFRPRKGTLGAMDLGGASTQITFETASPIEDPTSEVQLRLYGQLYRVYTHSFLCYGRDQVLQRLLASALQAHGFHPCWPRGYSTHVLLRDVYESPCTAAQRPQTFNSSARISLSGRSDPALCRGLISQLFNFSSCRFSRCSFNGIFQPPVAGNFIAFSAFFYTVDFLRTVMGLPVATLQQLEAAVVTVCNQTWSELLARAPGERARLPDYCAGAMFVQQLLSRGYRFDERTFGGVTFQKKVGAGEQAGDTAVGWALGYMLNLTNLIPADPPGLRKGTDFSSWVVLLLLFAAMLLAAFVLLLRQARSAKSPREGLPQPRLEDEIDFLAQELAQKEAGHSRLMAPPLGRQQLLEAAATLGLSEHGRGPDLGLSSTPGALSPTPRTSLGSMVSSGPVHMSPLEPRHGDGLALALILAFSMAGVAALAMAALCWCRLQRDIRLTQKADYTAPQAPGSPATPRISQPGDQRLAHSAEMYHYQHQRQQMRCLERHKEPPKELESVSSDEENEDGDFTVYECPGLAPTGEMEVRNPLFDHASLSAPPLQLALSGAPQFPFGALVRQMEDGLSPARSLRGVGALASAALLAALWLLWLLQSTPGAAPAPRPTLTILIWHWPFAKQPPELPSNTCTSYGVAHCRLTADRSLLASADAVVFHHRELQTQRARLPLADRPPGQPWVWASMESPSHTHGLDRLRGIFNWVLSYRRDSDIFVPYGRLEPREGPAPPLPAKNGVAAWVVSNFQERQRRVQLYRQLAPHMRVDVFGRANRQPLCADCLLPTVARYLFYLSFENSQHRDYITEKFWHNALAAGTVPVVLGPSRATYEAFAPPDAFVHVDDFSSARELAAFLTGMNQSYYRRYFAWRDRLQLRLFRDWRERFCTICARYPHLPRGQVYQDLKGWFQA</sequence>
<evidence type="ECO:0000256" key="18">
    <source>
        <dbReference type="ARBA" id="ARBA00023136"/>
    </source>
</evidence>
<evidence type="ECO:0000256" key="7">
    <source>
        <dbReference type="ARBA" id="ARBA00009283"/>
    </source>
</evidence>
<evidence type="ECO:0000256" key="25">
    <source>
        <dbReference type="RuleBase" id="RU003833"/>
    </source>
</evidence>
<dbReference type="UniPathway" id="UPA00378"/>
<evidence type="ECO:0000256" key="14">
    <source>
        <dbReference type="ARBA" id="ARBA00022840"/>
    </source>
</evidence>
<dbReference type="STRING" id="9838.ENSCDRP00005032727"/>
<comment type="caution">
    <text evidence="29">The sequence shown here is derived from an EMBL/GenBank/DDBJ whole genome shotgun (WGS) entry which is preliminary data.</text>
</comment>
<comment type="similarity">
    <text evidence="6 24">Belongs to the glycosyltransferase 10 family.</text>
</comment>
<dbReference type="Proteomes" id="UP000299084">
    <property type="component" value="Unassembled WGS sequence"/>
</dbReference>
<protein>
    <recommendedName>
        <fullName evidence="24">Fucosyltransferase</fullName>
        <ecNumber evidence="24">2.4.1.-</ecNumber>
    </recommendedName>
</protein>
<keyword evidence="11 23" id="KW-0547">Nucleotide-binding</keyword>
<keyword evidence="13" id="KW-0106">Calcium</keyword>
<keyword evidence="30" id="KW-1185">Reference proteome</keyword>
<dbReference type="GO" id="GO:0017111">
    <property type="term" value="F:ribonucleoside triphosphate phosphatase activity"/>
    <property type="evidence" value="ECO:0007669"/>
    <property type="project" value="UniProtKB-ARBA"/>
</dbReference>
<evidence type="ECO:0000256" key="13">
    <source>
        <dbReference type="ARBA" id="ARBA00022837"/>
    </source>
</evidence>
<evidence type="ECO:0000256" key="11">
    <source>
        <dbReference type="ARBA" id="ARBA00022741"/>
    </source>
</evidence>
<dbReference type="SUPFAM" id="SSF53756">
    <property type="entry name" value="UDP-Glycosyltransferase/glycogen phosphorylase"/>
    <property type="match status" value="1"/>
</dbReference>
<keyword evidence="20" id="KW-0325">Glycoprotein</keyword>
<evidence type="ECO:0000256" key="22">
    <source>
        <dbReference type="PIRSR" id="PIRSR600407-1"/>
    </source>
</evidence>
<feature type="binding site" evidence="23">
    <location>
        <begin position="204"/>
        <end position="208"/>
    </location>
    <ligand>
        <name>ATP</name>
        <dbReference type="ChEBI" id="CHEBI:30616"/>
    </ligand>
</feature>
<evidence type="ECO:0000256" key="16">
    <source>
        <dbReference type="ARBA" id="ARBA00022968"/>
    </source>
</evidence>
<evidence type="ECO:0000256" key="12">
    <source>
        <dbReference type="ARBA" id="ARBA00022801"/>
    </source>
</evidence>
<keyword evidence="17 24" id="KW-1133">Transmembrane helix</keyword>
<feature type="transmembrane region" description="Helical" evidence="24">
    <location>
        <begin position="594"/>
        <end position="619"/>
    </location>
</feature>
<dbReference type="PANTHER" id="PTHR11782:SF33">
    <property type="entry name" value="ECTONUCLEOSIDE TRIPHOSPHATE DIPHOSPHOHYDROLASE 2"/>
    <property type="match status" value="1"/>
</dbReference>
<dbReference type="AlphaFoldDB" id="A0A5N4EA77"/>
<dbReference type="InterPro" id="IPR000407">
    <property type="entry name" value="GDA1_CD39_NTPase"/>
</dbReference>
<dbReference type="Gene3D" id="3.40.50.11660">
    <property type="entry name" value="Glycosyl transferase family 10, C-terminal domain"/>
    <property type="match status" value="1"/>
</dbReference>
<dbReference type="CDD" id="cd24111">
    <property type="entry name" value="ASKHA_NBD_NTPDase2"/>
    <property type="match status" value="1"/>
</dbReference>
<evidence type="ECO:0000256" key="8">
    <source>
        <dbReference type="ARBA" id="ARBA00022676"/>
    </source>
</evidence>
<feature type="compositionally biased region" description="Polar residues" evidence="26">
    <location>
        <begin position="558"/>
        <end position="578"/>
    </location>
</feature>
<evidence type="ECO:0000256" key="6">
    <source>
        <dbReference type="ARBA" id="ARBA00008919"/>
    </source>
</evidence>
<comment type="subcellular location">
    <subcellularLocation>
        <location evidence="24">Golgi apparatus</location>
        <location evidence="24">Golgi stack membrane</location>
        <topology evidence="24">Single-pass type II membrane protein</topology>
    </subcellularLocation>
    <subcellularLocation>
        <location evidence="3">Membrane</location>
        <topology evidence="3">Multi-pass membrane protein</topology>
    </subcellularLocation>
    <subcellularLocation>
        <location evidence="4">Membrane</location>
        <topology evidence="4">Single-pass membrane protein</topology>
    </subcellularLocation>
</comment>
<dbReference type="PROSITE" id="PS01238">
    <property type="entry name" value="GDA1_CD39_NTPASE"/>
    <property type="match status" value="1"/>
</dbReference>
<name>A0A5N4EA77_CAMDR</name>
<dbReference type="Pfam" id="PF01150">
    <property type="entry name" value="GDA1_CD39"/>
    <property type="match status" value="1"/>
</dbReference>
<evidence type="ECO:0000256" key="24">
    <source>
        <dbReference type="RuleBase" id="RU003832"/>
    </source>
</evidence>
<accession>A0A5N4EA77</accession>
<feature type="region of interest" description="Disordered" evidence="26">
    <location>
        <begin position="550"/>
        <end position="585"/>
    </location>
</feature>
<dbReference type="GO" id="GO:0004382">
    <property type="term" value="F:GDP phosphatase activity"/>
    <property type="evidence" value="ECO:0007669"/>
    <property type="project" value="TreeGrafter"/>
</dbReference>
<gene>
    <name evidence="29" type="ORF">Cadr_000016510</name>
</gene>
<dbReference type="InterPro" id="IPR009635">
    <property type="entry name" value="NPDC1"/>
</dbReference>
<dbReference type="FunFam" id="3.30.420.40:FF:000068">
    <property type="entry name" value="Ectonucleoside triphosphate diphosphohydrolase 1"/>
    <property type="match status" value="1"/>
</dbReference>
<evidence type="ECO:0000256" key="23">
    <source>
        <dbReference type="PIRSR" id="PIRSR600407-2"/>
    </source>
</evidence>
<evidence type="ECO:0000256" key="17">
    <source>
        <dbReference type="ARBA" id="ARBA00022989"/>
    </source>
</evidence>
<dbReference type="GO" id="GO:0016757">
    <property type="term" value="F:glycosyltransferase activity"/>
    <property type="evidence" value="ECO:0007669"/>
    <property type="project" value="UniProtKB-UniRule"/>
</dbReference>
<keyword evidence="12 25" id="KW-0378">Hydrolase</keyword>
<reference evidence="29 30" key="1">
    <citation type="journal article" date="2019" name="Mol. Ecol. Resour.">
        <title>Improving Illumina assemblies with Hi-C and long reads: an example with the North African dromedary.</title>
        <authorList>
            <person name="Elbers J.P."/>
            <person name="Rogers M.F."/>
            <person name="Perelman P.L."/>
            <person name="Proskuryakova A.A."/>
            <person name="Serdyukova N.A."/>
            <person name="Johnson W.E."/>
            <person name="Horin P."/>
            <person name="Corander J."/>
            <person name="Murphy D."/>
            <person name="Burger P.A."/>
        </authorList>
    </citation>
    <scope>NUCLEOTIDE SEQUENCE [LARGE SCALE GENOMIC DNA]</scope>
    <source>
        <strain evidence="29">Drom800</strain>
        <tissue evidence="29">Blood</tissue>
    </source>
</reference>
<dbReference type="EC" id="2.4.1.-" evidence="24"/>
<dbReference type="Pfam" id="PF06809">
    <property type="entry name" value="NPDC1"/>
    <property type="match status" value="1"/>
</dbReference>
<evidence type="ECO:0000256" key="20">
    <source>
        <dbReference type="ARBA" id="ARBA00023180"/>
    </source>
</evidence>
<keyword evidence="19" id="KW-1015">Disulfide bond</keyword>
<evidence type="ECO:0000256" key="9">
    <source>
        <dbReference type="ARBA" id="ARBA00022679"/>
    </source>
</evidence>
<dbReference type="GO" id="GO:0005524">
    <property type="term" value="F:ATP binding"/>
    <property type="evidence" value="ECO:0007669"/>
    <property type="project" value="UniProtKB-KW"/>
</dbReference>
<keyword evidence="10 24" id="KW-0812">Transmembrane</keyword>
<comment type="similarity">
    <text evidence="7 25">Belongs to the GDA1/CD39 NTPase family.</text>
</comment>
<feature type="domain" description="Fucosyltransferase C-terminal" evidence="27">
    <location>
        <begin position="913"/>
        <end position="1085"/>
    </location>
</feature>
<evidence type="ECO:0000256" key="2">
    <source>
        <dbReference type="ARBA" id="ARBA00001946"/>
    </source>
</evidence>
<dbReference type="Pfam" id="PF00852">
    <property type="entry name" value="Glyco_transf_10"/>
    <property type="match status" value="1"/>
</dbReference>
<organism evidence="29 30">
    <name type="scientific">Camelus dromedarius</name>
    <name type="common">Dromedary</name>
    <name type="synonym">Arabian camel</name>
    <dbReference type="NCBI Taxonomy" id="9838"/>
    <lineage>
        <taxon>Eukaryota</taxon>
        <taxon>Metazoa</taxon>
        <taxon>Chordata</taxon>
        <taxon>Craniata</taxon>
        <taxon>Vertebrata</taxon>
        <taxon>Euteleostomi</taxon>
        <taxon>Mammalia</taxon>
        <taxon>Eutheria</taxon>
        <taxon>Laurasiatheria</taxon>
        <taxon>Artiodactyla</taxon>
        <taxon>Tylopoda</taxon>
        <taxon>Camelidae</taxon>
        <taxon>Camelus</taxon>
    </lineage>
</organism>
<feature type="domain" description="Fucosyltransferase N-terminal" evidence="28">
    <location>
        <begin position="792"/>
        <end position="900"/>
    </location>
</feature>
<comment type="catalytic activity">
    <reaction evidence="21">
        <text>an N-acetyl-alpha-neuraminyl-(2-&gt;3)-beta-D-galactosyl-(1-&gt;4)-N-acetyl-beta-D-glucosaminyl derivative + GDP-beta-L-fucose = an alpha-Neu5Ac-(2-&gt;3)-beta-D-Gal-(1-&gt;4)-[alpha-L-Fuc-(1-&gt;3)]-beta-D-GlcNAc derivative + GDP + H(+)</text>
        <dbReference type="Rhea" id="RHEA:56076"/>
        <dbReference type="ChEBI" id="CHEBI:15378"/>
        <dbReference type="ChEBI" id="CHEBI:57273"/>
        <dbReference type="ChEBI" id="CHEBI:58189"/>
        <dbReference type="ChEBI" id="CHEBI:136545"/>
        <dbReference type="ChEBI" id="CHEBI:139509"/>
    </reaction>
    <physiologicalReaction direction="left-to-right" evidence="21">
        <dbReference type="Rhea" id="RHEA:56077"/>
    </physiologicalReaction>
</comment>
<keyword evidence="14 23" id="KW-0067">ATP-binding</keyword>
<keyword evidence="16" id="KW-0735">Signal-anchor</keyword>
<keyword evidence="18 24" id="KW-0472">Membrane</keyword>
<dbReference type="FunFam" id="3.40.50.11660:FF:000001">
    <property type="entry name" value="alpha-(1,3)-fucosyltransferase 9"/>
    <property type="match status" value="1"/>
</dbReference>
<evidence type="ECO:0000313" key="30">
    <source>
        <dbReference type="Proteomes" id="UP000299084"/>
    </source>
</evidence>
<dbReference type="EMBL" id="JWIN03000004">
    <property type="protein sequence ID" value="KAB1280049.1"/>
    <property type="molecule type" value="Genomic_DNA"/>
</dbReference>
<evidence type="ECO:0000259" key="28">
    <source>
        <dbReference type="Pfam" id="PF17039"/>
    </source>
</evidence>
<feature type="active site" description="Proton acceptor" evidence="22">
    <location>
        <position position="165"/>
    </location>
</feature>
<evidence type="ECO:0000256" key="21">
    <source>
        <dbReference type="ARBA" id="ARBA00036481"/>
    </source>
</evidence>
<proteinExistence type="inferred from homology"/>
<dbReference type="Gene3D" id="3.30.420.150">
    <property type="entry name" value="Exopolyphosphatase. Domain 2"/>
    <property type="match status" value="1"/>
</dbReference>
<comment type="caution">
    <text evidence="24">Lacks conserved residue(s) required for the propagation of feature annotation.</text>
</comment>
<keyword evidence="8 24" id="KW-0328">Glycosyltransferase</keyword>
<dbReference type="GO" id="GO:0045134">
    <property type="term" value="F:UDP phosphatase activity"/>
    <property type="evidence" value="ECO:0007669"/>
    <property type="project" value="TreeGrafter"/>
</dbReference>
<evidence type="ECO:0000256" key="19">
    <source>
        <dbReference type="ARBA" id="ARBA00023157"/>
    </source>
</evidence>
<dbReference type="GO" id="GO:0005886">
    <property type="term" value="C:plasma membrane"/>
    <property type="evidence" value="ECO:0007669"/>
    <property type="project" value="TreeGrafter"/>
</dbReference>